<reference evidence="2 3" key="1">
    <citation type="journal article" date="2019" name="Int. J. Syst. Evol. Microbiol.">
        <title>The Global Catalogue of Microorganisms (GCM) 10K type strain sequencing project: providing services to taxonomists for standard genome sequencing and annotation.</title>
        <authorList>
            <consortium name="The Broad Institute Genomics Platform"/>
            <consortium name="The Broad Institute Genome Sequencing Center for Infectious Disease"/>
            <person name="Wu L."/>
            <person name="Ma J."/>
        </authorList>
    </citation>
    <scope>NUCLEOTIDE SEQUENCE [LARGE SCALE GENOMIC DNA]</scope>
    <source>
        <strain evidence="2 3">JCM 4805</strain>
    </source>
</reference>
<sequence length="158" mass="16657">MTQRQMNGHSERAGGLRKVILGVAASDSHAVANHLIAHALRSLGYDVLNLGTCTPISEFAEACEANPDVEAVIIGSLNGHVHEDLRDLPAAKAAGRIQCPVIVGGNLSVGSKKNASDLDRLRDLGVDHILSTADELPTVLHEIAVRRMSSEDLLVAAS</sequence>
<comment type="caution">
    <text evidence="2">The sequence shown here is derived from an EMBL/GenBank/DDBJ whole genome shotgun (WGS) entry which is preliminary data.</text>
</comment>
<evidence type="ECO:0000313" key="3">
    <source>
        <dbReference type="Proteomes" id="UP001500909"/>
    </source>
</evidence>
<dbReference type="InterPro" id="IPR006158">
    <property type="entry name" value="Cobalamin-bd"/>
</dbReference>
<dbReference type="Pfam" id="PF02310">
    <property type="entry name" value="B12-binding"/>
    <property type="match status" value="1"/>
</dbReference>
<dbReference type="SUPFAM" id="SSF52242">
    <property type="entry name" value="Cobalamin (vitamin B12)-binding domain"/>
    <property type="match status" value="1"/>
</dbReference>
<evidence type="ECO:0000259" key="1">
    <source>
        <dbReference type="PROSITE" id="PS51332"/>
    </source>
</evidence>
<dbReference type="InterPro" id="IPR036724">
    <property type="entry name" value="Cobalamin-bd_sf"/>
</dbReference>
<gene>
    <name evidence="2" type="ORF">GCM10010361_65620</name>
</gene>
<evidence type="ECO:0000313" key="2">
    <source>
        <dbReference type="EMBL" id="GAA0491255.1"/>
    </source>
</evidence>
<keyword evidence="3" id="KW-1185">Reference proteome</keyword>
<organism evidence="2 3">
    <name type="scientific">Streptomyces olivaceiscleroticus</name>
    <dbReference type="NCBI Taxonomy" id="68245"/>
    <lineage>
        <taxon>Bacteria</taxon>
        <taxon>Bacillati</taxon>
        <taxon>Actinomycetota</taxon>
        <taxon>Actinomycetes</taxon>
        <taxon>Kitasatosporales</taxon>
        <taxon>Streptomycetaceae</taxon>
        <taxon>Streptomyces</taxon>
    </lineage>
</organism>
<dbReference type="Proteomes" id="UP001500909">
    <property type="component" value="Unassembled WGS sequence"/>
</dbReference>
<dbReference type="EMBL" id="BAAABY010000048">
    <property type="protein sequence ID" value="GAA0491255.1"/>
    <property type="molecule type" value="Genomic_DNA"/>
</dbReference>
<protein>
    <submittedName>
        <fullName evidence="2">Cobalamin-dependent protein</fullName>
    </submittedName>
</protein>
<accession>A0ABN1B6H6</accession>
<dbReference type="PROSITE" id="PS51332">
    <property type="entry name" value="B12_BINDING"/>
    <property type="match status" value="1"/>
</dbReference>
<dbReference type="RefSeq" id="WP_346099016.1">
    <property type="nucleotide sequence ID" value="NZ_BAAABY010000048.1"/>
</dbReference>
<feature type="domain" description="B12-binding" evidence="1">
    <location>
        <begin position="16"/>
        <end position="151"/>
    </location>
</feature>
<proteinExistence type="predicted"/>
<dbReference type="Gene3D" id="3.40.50.280">
    <property type="entry name" value="Cobalamin-binding domain"/>
    <property type="match status" value="1"/>
</dbReference>
<name>A0ABN1B6H6_9ACTN</name>